<dbReference type="AlphaFoldDB" id="G5IF91"/>
<sequence>MLHRKKQLPIPKDTLIIIGNGFDIWQGLDTGYDKFQKFYLAHRDEIMRKLHIRKHVFRDEDGRETAISDVELIYGNPFEPQLLDNEFWSTFEASLDKLDSEQLNMFFGKDNKGLREMNKSIRNASQILREAFCSWIATIVIDEKDAGYRFGDNCLFINFNYTDTLQKRFQVKDRNVYHIHGEASDKDSIIYGHSSHPQMPEDILYRLGGRFRGLYFIDRILYETDKHVAENIQSLCMFLALHAAMSEEIKEVYVLGHSFGLPDLEYFTFLAEATKVHDEDESERRDEFENEGAAEDLDSMDELHNRLQYTINRVGYHIGEDAIDDEQRRAMDRRYAQERMAESQEFQRLFYKMISKDGKKRAEEAPPQIPPRTEDAAWHISYHSDRDKQWMEALMKELGCQNVTIYPTIDECLKPFKTS</sequence>
<name>G5IF91_9FIRM</name>
<evidence type="ECO:0000313" key="1">
    <source>
        <dbReference type="EMBL" id="EHI59837.1"/>
    </source>
</evidence>
<reference evidence="1 2" key="1">
    <citation type="submission" date="2011-08" db="EMBL/GenBank/DDBJ databases">
        <title>The Genome Sequence of Clostridium hathewayi WAL-18680.</title>
        <authorList>
            <consortium name="The Broad Institute Genome Sequencing Platform"/>
            <person name="Earl A."/>
            <person name="Ward D."/>
            <person name="Feldgarden M."/>
            <person name="Gevers D."/>
            <person name="Finegold S.M."/>
            <person name="Summanen P.H."/>
            <person name="Molitoris D.R."/>
            <person name="Song M."/>
            <person name="Daigneault M."/>
            <person name="Allen-Vercoe E."/>
            <person name="Young S.K."/>
            <person name="Zeng Q."/>
            <person name="Gargeya S."/>
            <person name="Fitzgerald M."/>
            <person name="Haas B."/>
            <person name="Abouelleil A."/>
            <person name="Alvarado L."/>
            <person name="Arachchi H.M."/>
            <person name="Berlin A."/>
            <person name="Brown A."/>
            <person name="Chapman S.B."/>
            <person name="Chen Z."/>
            <person name="Dunbar C."/>
            <person name="Freedman E."/>
            <person name="Gearin G."/>
            <person name="Gellesch M."/>
            <person name="Goldberg J."/>
            <person name="Griggs A."/>
            <person name="Gujja S."/>
            <person name="Heiman D."/>
            <person name="Howarth C."/>
            <person name="Larson L."/>
            <person name="Lui A."/>
            <person name="MacDonald P.J.P."/>
            <person name="Montmayeur A."/>
            <person name="Murphy C."/>
            <person name="Neiman D."/>
            <person name="Pearson M."/>
            <person name="Priest M."/>
            <person name="Roberts A."/>
            <person name="Saif S."/>
            <person name="Shea T."/>
            <person name="Shenoy N."/>
            <person name="Sisk P."/>
            <person name="Stolte C."/>
            <person name="Sykes S."/>
            <person name="Wortman J."/>
            <person name="Nusbaum C."/>
            <person name="Birren B."/>
        </authorList>
    </citation>
    <scope>NUCLEOTIDE SEQUENCE [LARGE SCALE GENOMIC DNA]</scope>
    <source>
        <strain evidence="1 2">WAL-18680</strain>
    </source>
</reference>
<evidence type="ECO:0000313" key="2">
    <source>
        <dbReference type="Proteomes" id="UP000005384"/>
    </source>
</evidence>
<comment type="caution">
    <text evidence="1">The sequence shown here is derived from an EMBL/GenBank/DDBJ whole genome shotgun (WGS) entry which is preliminary data.</text>
</comment>
<dbReference type="InterPro" id="IPR025935">
    <property type="entry name" value="AbiH"/>
</dbReference>
<protein>
    <recommendedName>
        <fullName evidence="3">Bacteriophage abortive infection AbiH</fullName>
    </recommendedName>
</protein>
<dbReference type="RefSeq" id="WP_006780148.1">
    <property type="nucleotide sequence ID" value="NZ_CP040506.1"/>
</dbReference>
<dbReference type="Proteomes" id="UP000005384">
    <property type="component" value="Unassembled WGS sequence"/>
</dbReference>
<dbReference type="Pfam" id="PF14253">
    <property type="entry name" value="AbiH"/>
    <property type="match status" value="1"/>
</dbReference>
<proteinExistence type="predicted"/>
<dbReference type="EMBL" id="ADLN01000044">
    <property type="protein sequence ID" value="EHI59837.1"/>
    <property type="molecule type" value="Genomic_DNA"/>
</dbReference>
<dbReference type="PATRIC" id="fig|742737.3.peg.2194"/>
<dbReference type="HOGENOM" id="CLU_655175_0_0_9"/>
<dbReference type="OrthoDB" id="9810135at2"/>
<evidence type="ECO:0008006" key="3">
    <source>
        <dbReference type="Google" id="ProtNLM"/>
    </source>
</evidence>
<accession>G5IF91</accession>
<keyword evidence="2" id="KW-1185">Reference proteome</keyword>
<gene>
    <name evidence="1" type="ORF">HMPREF9473_02168</name>
</gene>
<organism evidence="1 2">
    <name type="scientific">Hungatella hathewayi WAL-18680</name>
    <dbReference type="NCBI Taxonomy" id="742737"/>
    <lineage>
        <taxon>Bacteria</taxon>
        <taxon>Bacillati</taxon>
        <taxon>Bacillota</taxon>
        <taxon>Clostridia</taxon>
        <taxon>Lachnospirales</taxon>
        <taxon>Lachnospiraceae</taxon>
        <taxon>Hungatella</taxon>
    </lineage>
</organism>